<evidence type="ECO:0000256" key="1">
    <source>
        <dbReference type="ARBA" id="ARBA00022737"/>
    </source>
</evidence>
<dbReference type="Proteomes" id="UP000267585">
    <property type="component" value="Unassembled WGS sequence"/>
</dbReference>
<keyword evidence="3" id="KW-0732">Signal</keyword>
<dbReference type="InterPro" id="IPR051685">
    <property type="entry name" value="Ycf3/AcsC/BcsC/TPR_MFPF"/>
</dbReference>
<evidence type="ECO:0000256" key="2">
    <source>
        <dbReference type="ARBA" id="ARBA00022803"/>
    </source>
</evidence>
<evidence type="ECO:0000313" key="4">
    <source>
        <dbReference type="EMBL" id="RTE53327.1"/>
    </source>
</evidence>
<gene>
    <name evidence="4" type="ORF">EHW67_09865</name>
</gene>
<accession>A0A3S0ADX7</accession>
<organism evidence="4 5">
    <name type="scientific">Arenibacter aquaticus</name>
    <dbReference type="NCBI Taxonomy" id="2489054"/>
    <lineage>
        <taxon>Bacteria</taxon>
        <taxon>Pseudomonadati</taxon>
        <taxon>Bacteroidota</taxon>
        <taxon>Flavobacteriia</taxon>
        <taxon>Flavobacteriales</taxon>
        <taxon>Flavobacteriaceae</taxon>
        <taxon>Arenibacter</taxon>
    </lineage>
</organism>
<evidence type="ECO:0000256" key="3">
    <source>
        <dbReference type="SAM" id="SignalP"/>
    </source>
</evidence>
<feature type="chain" id="PRO_5018713515" evidence="3">
    <location>
        <begin position="20"/>
        <end position="691"/>
    </location>
</feature>
<proteinExistence type="predicted"/>
<dbReference type="Pfam" id="PF14559">
    <property type="entry name" value="TPR_19"/>
    <property type="match status" value="1"/>
</dbReference>
<dbReference type="EMBL" id="RQPJ01000005">
    <property type="protein sequence ID" value="RTE53327.1"/>
    <property type="molecule type" value="Genomic_DNA"/>
</dbReference>
<protein>
    <submittedName>
        <fullName evidence="4">Uncharacterized protein</fullName>
    </submittedName>
</protein>
<dbReference type="PANTHER" id="PTHR44943:SF8">
    <property type="entry name" value="TPR REPEAT-CONTAINING PROTEIN MJ0263"/>
    <property type="match status" value="1"/>
</dbReference>
<sequence length="691" mass="78408">MYTYKIIALFFLLSFTVQAQQSMQKGFELLENGNFADAEDFFDSYLKLDATNKTAQICYGRAVGLNGTPDRANSLFANLVQEFPNDYEVAINYNESFLWAGKYEEAKPLYKKMVADYPNEFGALLGYANTLSNLKEFKAALYWVNKAIALKPDNEGAKVSRKYIKLGYANEYVNAQNYRLGQQLLQEIFEDFPEDKEVLLNMANIHLITKEVDSAKRIYWRYATSSKDSITAKNGIALAEHIGGNERKALKMALQAKEKVHSLGDTVLSQLTYDRYVQALIWNRKFNDAKKEIDSLTRVHPNSSWVQALNATLGMYTGDFKVSLSNYDTILSKDSISFDGNLGKANALFASDRIVPAYKAAFQTLKIFKDQKDAQGFIEKVNGLHTPSIEEHAAYTFDNGNNIAFSNIINTFLPFSTKFKTTLSYQYRTTENTVTQNKADSHVVLAGLGYKLAPNVDLTTILGFNNSRFMETAYTQPVLHAKLKLKPYKLQHLELGYQREVQNFNADLIEREIVMNHYGLNYNLGTNINLGWYTQLMHTQQTDNNSRNLLFTSLYYTVLQKPALKFGLNYQYITFGEQVPTIYFSPEKYQAGEVFGDIRGKISKHTNYMGSVATGIQKVESDPQTAIFRAEAAIQHQFGKRLSGNIYGKYSNIASATAAGFEFTEIGFKLKWSMTQKPLFYAKLKQAYQVD</sequence>
<dbReference type="RefSeq" id="WP_126162223.1">
    <property type="nucleotide sequence ID" value="NZ_RQPJ01000005.1"/>
</dbReference>
<evidence type="ECO:0000313" key="5">
    <source>
        <dbReference type="Proteomes" id="UP000267585"/>
    </source>
</evidence>
<keyword evidence="2" id="KW-0802">TPR repeat</keyword>
<feature type="signal peptide" evidence="3">
    <location>
        <begin position="1"/>
        <end position="19"/>
    </location>
</feature>
<dbReference type="OrthoDB" id="919555at2"/>
<dbReference type="InterPro" id="IPR011990">
    <property type="entry name" value="TPR-like_helical_dom_sf"/>
</dbReference>
<dbReference type="AlphaFoldDB" id="A0A3S0ADX7"/>
<dbReference type="SUPFAM" id="SSF48452">
    <property type="entry name" value="TPR-like"/>
    <property type="match status" value="2"/>
</dbReference>
<comment type="caution">
    <text evidence="4">The sequence shown here is derived from an EMBL/GenBank/DDBJ whole genome shotgun (WGS) entry which is preliminary data.</text>
</comment>
<dbReference type="SMART" id="SM00028">
    <property type="entry name" value="TPR"/>
    <property type="match status" value="2"/>
</dbReference>
<keyword evidence="1" id="KW-0677">Repeat</keyword>
<dbReference type="InterPro" id="IPR019734">
    <property type="entry name" value="TPR_rpt"/>
</dbReference>
<name>A0A3S0ADX7_9FLAO</name>
<dbReference type="SUPFAM" id="SSF56935">
    <property type="entry name" value="Porins"/>
    <property type="match status" value="1"/>
</dbReference>
<reference evidence="4 5" key="1">
    <citation type="submission" date="2018-11" db="EMBL/GenBank/DDBJ databases">
        <title>Arenibacter aquaticus sp.nov., a marine bacterium isolated from surface seawater in the South China Sea.</title>
        <authorList>
            <person name="Guo J."/>
            <person name="Sun J."/>
        </authorList>
    </citation>
    <scope>NUCLEOTIDE SEQUENCE [LARGE SCALE GENOMIC DNA]</scope>
    <source>
        <strain evidence="4 5">GUO666</strain>
    </source>
</reference>
<keyword evidence="5" id="KW-1185">Reference proteome</keyword>
<dbReference type="PANTHER" id="PTHR44943">
    <property type="entry name" value="CELLULOSE SYNTHASE OPERON PROTEIN C"/>
    <property type="match status" value="1"/>
</dbReference>
<dbReference type="Gene3D" id="1.25.40.10">
    <property type="entry name" value="Tetratricopeptide repeat domain"/>
    <property type="match status" value="2"/>
</dbReference>